<keyword evidence="1" id="KW-0812">Transmembrane</keyword>
<sequence length="72" mass="7956">ITFLLPRSVNQSLGASELRESYPCCGAEALLAVTISTALRYTFTAALIHLRGGWSLIFLLLHSIHIAYIFFS</sequence>
<evidence type="ECO:0000313" key="2">
    <source>
        <dbReference type="EMBL" id="QRC97253.1"/>
    </source>
</evidence>
<feature type="non-terminal residue" evidence="2">
    <location>
        <position position="1"/>
    </location>
</feature>
<evidence type="ECO:0000256" key="1">
    <source>
        <dbReference type="SAM" id="Phobius"/>
    </source>
</evidence>
<reference evidence="3" key="1">
    <citation type="journal article" date="2021" name="BMC Genomics">
        <title>Chromosome-level genome assembly and manually-curated proteome of model necrotroph Parastagonospora nodorum Sn15 reveals a genome-wide trove of candidate effector homologs, and redundancy of virulence-related functions within an accessory chromosome.</title>
        <authorList>
            <person name="Bertazzoni S."/>
            <person name="Jones D.A.B."/>
            <person name="Phan H.T."/>
            <person name="Tan K.-C."/>
            <person name="Hane J.K."/>
        </authorList>
    </citation>
    <scope>NUCLEOTIDE SEQUENCE [LARGE SCALE GENOMIC DNA]</scope>
    <source>
        <strain evidence="3">SN15 / ATCC MYA-4574 / FGSC 10173)</strain>
    </source>
</reference>
<organism evidence="2 3">
    <name type="scientific">Phaeosphaeria nodorum (strain SN15 / ATCC MYA-4574 / FGSC 10173)</name>
    <name type="common">Glume blotch fungus</name>
    <name type="synonym">Parastagonospora nodorum</name>
    <dbReference type="NCBI Taxonomy" id="321614"/>
    <lineage>
        <taxon>Eukaryota</taxon>
        <taxon>Fungi</taxon>
        <taxon>Dikarya</taxon>
        <taxon>Ascomycota</taxon>
        <taxon>Pezizomycotina</taxon>
        <taxon>Dothideomycetes</taxon>
        <taxon>Pleosporomycetidae</taxon>
        <taxon>Pleosporales</taxon>
        <taxon>Pleosporineae</taxon>
        <taxon>Phaeosphaeriaceae</taxon>
        <taxon>Parastagonospora</taxon>
    </lineage>
</organism>
<keyword evidence="1" id="KW-1133">Transmembrane helix</keyword>
<keyword evidence="1" id="KW-0472">Membrane</keyword>
<gene>
    <name evidence="2" type="ORF">JI435_410360</name>
</gene>
<feature type="non-terminal residue" evidence="2">
    <location>
        <position position="72"/>
    </location>
</feature>
<dbReference type="Proteomes" id="UP000663193">
    <property type="component" value="Chromosome 7"/>
</dbReference>
<name>A0A7U2F230_PHANO</name>
<dbReference type="VEuPathDB" id="FungiDB:JI435_410360"/>
<protein>
    <submittedName>
        <fullName evidence="2">Uncharacterized protein</fullName>
    </submittedName>
</protein>
<accession>A0A7U2F230</accession>
<dbReference type="EMBL" id="CP069029">
    <property type="protein sequence ID" value="QRC97253.1"/>
    <property type="molecule type" value="Genomic_DNA"/>
</dbReference>
<feature type="transmembrane region" description="Helical" evidence="1">
    <location>
        <begin position="52"/>
        <end position="71"/>
    </location>
</feature>
<keyword evidence="3" id="KW-1185">Reference proteome</keyword>
<dbReference type="AlphaFoldDB" id="A0A7U2F230"/>
<evidence type="ECO:0000313" key="3">
    <source>
        <dbReference type="Proteomes" id="UP000663193"/>
    </source>
</evidence>
<proteinExistence type="predicted"/>